<dbReference type="Gene3D" id="3.40.50.300">
    <property type="entry name" value="P-loop containing nucleotide triphosphate hydrolases"/>
    <property type="match status" value="1"/>
</dbReference>
<evidence type="ECO:0000256" key="6">
    <source>
        <dbReference type="ARBA" id="ARBA00022840"/>
    </source>
</evidence>
<keyword evidence="5 8" id="KW-0418">Kinase</keyword>
<comment type="catalytic activity">
    <reaction evidence="7 8">
        <text>dTMP + ATP = dTDP + ADP</text>
        <dbReference type="Rhea" id="RHEA:13517"/>
        <dbReference type="ChEBI" id="CHEBI:30616"/>
        <dbReference type="ChEBI" id="CHEBI:58369"/>
        <dbReference type="ChEBI" id="CHEBI:63528"/>
        <dbReference type="ChEBI" id="CHEBI:456216"/>
        <dbReference type="EC" id="2.7.4.9"/>
    </reaction>
</comment>
<keyword evidence="6 8" id="KW-0067">ATP-binding</keyword>
<proteinExistence type="inferred from homology"/>
<feature type="binding site" evidence="8">
    <location>
        <begin position="12"/>
        <end position="19"/>
    </location>
    <ligand>
        <name>ATP</name>
        <dbReference type="ChEBI" id="CHEBI:30616"/>
    </ligand>
</feature>
<dbReference type="RefSeq" id="WP_163633030.1">
    <property type="nucleotide sequence ID" value="NZ_JAAAMI010000001.1"/>
</dbReference>
<dbReference type="CDD" id="cd01672">
    <property type="entry name" value="TMPK"/>
    <property type="match status" value="1"/>
</dbReference>
<feature type="region of interest" description="Disordered" evidence="9">
    <location>
        <begin position="404"/>
        <end position="424"/>
    </location>
</feature>
<dbReference type="InterPro" id="IPR027417">
    <property type="entry name" value="P-loop_NTPase"/>
</dbReference>
<evidence type="ECO:0000313" key="11">
    <source>
        <dbReference type="EMBL" id="NDV42382.1"/>
    </source>
</evidence>
<dbReference type="InterPro" id="IPR018095">
    <property type="entry name" value="Thymidylate_kin_CS"/>
</dbReference>
<name>A0A6I5KVD4_9FLAO</name>
<evidence type="ECO:0000313" key="12">
    <source>
        <dbReference type="Proteomes" id="UP000468707"/>
    </source>
</evidence>
<evidence type="ECO:0000259" key="10">
    <source>
        <dbReference type="Pfam" id="PF02223"/>
    </source>
</evidence>
<comment type="similarity">
    <text evidence="1 8">Belongs to the thymidylate kinase family.</text>
</comment>
<evidence type="ECO:0000256" key="9">
    <source>
        <dbReference type="SAM" id="MobiDB-lite"/>
    </source>
</evidence>
<feature type="compositionally biased region" description="Basic and acidic residues" evidence="9">
    <location>
        <begin position="414"/>
        <end position="424"/>
    </location>
</feature>
<comment type="caution">
    <text evidence="11">The sequence shown here is derived from an EMBL/GenBank/DDBJ whole genome shotgun (WGS) entry which is preliminary data.</text>
</comment>
<keyword evidence="2 8" id="KW-0808">Transferase</keyword>
<keyword evidence="12" id="KW-1185">Reference proteome</keyword>
<dbReference type="GO" id="GO:0006227">
    <property type="term" value="P:dUDP biosynthetic process"/>
    <property type="evidence" value="ECO:0007669"/>
    <property type="project" value="TreeGrafter"/>
</dbReference>
<dbReference type="InterPro" id="IPR039430">
    <property type="entry name" value="Thymidylate_kin-like_dom"/>
</dbReference>
<dbReference type="HAMAP" id="MF_00165">
    <property type="entry name" value="Thymidylate_kinase"/>
    <property type="match status" value="1"/>
</dbReference>
<dbReference type="GO" id="GO:0004798">
    <property type="term" value="F:dTMP kinase activity"/>
    <property type="evidence" value="ECO:0007669"/>
    <property type="project" value="UniProtKB-UniRule"/>
</dbReference>
<evidence type="ECO:0000256" key="3">
    <source>
        <dbReference type="ARBA" id="ARBA00022727"/>
    </source>
</evidence>
<keyword evidence="3 8" id="KW-0545">Nucleotide biosynthesis</keyword>
<dbReference type="AlphaFoldDB" id="A0A6I5KVD4"/>
<feature type="domain" description="Thymidylate kinase-like" evidence="10">
    <location>
        <begin position="10"/>
        <end position="199"/>
    </location>
</feature>
<dbReference type="Pfam" id="PF02223">
    <property type="entry name" value="Thymidylate_kin"/>
    <property type="match status" value="1"/>
</dbReference>
<keyword evidence="4 8" id="KW-0547">Nucleotide-binding</keyword>
<gene>
    <name evidence="8 11" type="primary">tmk</name>
    <name evidence="11" type="ORF">GTK07_03505</name>
</gene>
<evidence type="ECO:0000256" key="7">
    <source>
        <dbReference type="ARBA" id="ARBA00048743"/>
    </source>
</evidence>
<dbReference type="GO" id="GO:0005524">
    <property type="term" value="F:ATP binding"/>
    <property type="evidence" value="ECO:0007669"/>
    <property type="project" value="UniProtKB-UniRule"/>
</dbReference>
<accession>A0A6I5KVD4</accession>
<evidence type="ECO:0000256" key="8">
    <source>
        <dbReference type="HAMAP-Rule" id="MF_00165"/>
    </source>
</evidence>
<evidence type="ECO:0000256" key="5">
    <source>
        <dbReference type="ARBA" id="ARBA00022777"/>
    </source>
</evidence>
<sequence>MNKNSLFIVIEGLDGSGKTSVTRYISNILDKENHGKVKLTFEPHDPSCAGLFIRQVLMKKIRNFSPKILALAFAANRLDHCDREINPWLDSQDGAIIICDRYYLSSLVYQSTGGLDFEKVYDLNDAATKPDIIFFLNVSNKVCYERMKHRNESKELFETNLSQTRKRFHEAITFLKEKKNENIVEIDASGKLEEVANNILSQLYKINPSLKPKQPLLSHSLVSEQRVTTLNGHIPYRVKDAINDLGILDYLKEDKTKEEHLTKIESIVDQLNFNQLGSLFLDHISNNKYEVKEKLPWTELDAYELTYELPGGIELTGVALIIQEKQRYDIILKKAPDIPKMSDFMFVFSPGPAELVTNYYERGIIKYNAETIKEGLFPSIKLVTQKELAYDIWSMAKKIDWENNSSKNNQHPKNSIDCKEITVN</sequence>
<protein>
    <recommendedName>
        <fullName evidence="8">Thymidylate kinase</fullName>
        <ecNumber evidence="8">2.7.4.9</ecNumber>
    </recommendedName>
    <alternativeName>
        <fullName evidence="8">dTMP kinase</fullName>
    </alternativeName>
</protein>
<dbReference type="PROSITE" id="PS01331">
    <property type="entry name" value="THYMIDYLATE_KINASE"/>
    <property type="match status" value="1"/>
</dbReference>
<organism evidence="11 12">
    <name type="scientific">Flagellimonas sediminis</name>
    <dbReference type="NCBI Taxonomy" id="2696468"/>
    <lineage>
        <taxon>Bacteria</taxon>
        <taxon>Pseudomonadati</taxon>
        <taxon>Bacteroidota</taxon>
        <taxon>Flavobacteriia</taxon>
        <taxon>Flavobacteriales</taxon>
        <taxon>Flavobacteriaceae</taxon>
        <taxon>Flagellimonas</taxon>
    </lineage>
</organism>
<dbReference type="EMBL" id="JAAAMI010000001">
    <property type="protein sequence ID" value="NDV42382.1"/>
    <property type="molecule type" value="Genomic_DNA"/>
</dbReference>
<dbReference type="EC" id="2.7.4.9" evidence="8"/>
<dbReference type="NCBIfam" id="TIGR00041">
    <property type="entry name" value="DTMP_kinase"/>
    <property type="match status" value="1"/>
</dbReference>
<dbReference type="SUPFAM" id="SSF52540">
    <property type="entry name" value="P-loop containing nucleoside triphosphate hydrolases"/>
    <property type="match status" value="1"/>
</dbReference>
<evidence type="ECO:0000256" key="1">
    <source>
        <dbReference type="ARBA" id="ARBA00009776"/>
    </source>
</evidence>
<evidence type="ECO:0000256" key="4">
    <source>
        <dbReference type="ARBA" id="ARBA00022741"/>
    </source>
</evidence>
<dbReference type="GO" id="GO:0005737">
    <property type="term" value="C:cytoplasm"/>
    <property type="evidence" value="ECO:0007669"/>
    <property type="project" value="TreeGrafter"/>
</dbReference>
<evidence type="ECO:0000256" key="2">
    <source>
        <dbReference type="ARBA" id="ARBA00022679"/>
    </source>
</evidence>
<reference evidence="11 12" key="1">
    <citation type="submission" date="2020-01" db="EMBL/GenBank/DDBJ databases">
        <title>Muricauda sediminis sp.nov. 40Bstr401.</title>
        <authorList>
            <person name="Xue Z."/>
            <person name="Zhu S."/>
            <person name="Ren N."/>
            <person name="Chen T."/>
            <person name="Chen X."/>
            <person name="Chen J."/>
            <person name="Yang J."/>
        </authorList>
    </citation>
    <scope>NUCLEOTIDE SEQUENCE [LARGE SCALE GENOMIC DNA]</scope>
    <source>
        <strain evidence="11 12">40Bstr401</strain>
    </source>
</reference>
<comment type="function">
    <text evidence="8">Phosphorylation of dTMP to form dTDP in both de novo and salvage pathways of dTTP synthesis.</text>
</comment>
<dbReference type="InterPro" id="IPR018094">
    <property type="entry name" value="Thymidylate_kinase"/>
</dbReference>
<dbReference type="GO" id="GO:0006233">
    <property type="term" value="P:dTDP biosynthetic process"/>
    <property type="evidence" value="ECO:0007669"/>
    <property type="project" value="InterPro"/>
</dbReference>
<dbReference type="Proteomes" id="UP000468707">
    <property type="component" value="Unassembled WGS sequence"/>
</dbReference>
<dbReference type="GO" id="GO:0006235">
    <property type="term" value="P:dTTP biosynthetic process"/>
    <property type="evidence" value="ECO:0007669"/>
    <property type="project" value="UniProtKB-UniRule"/>
</dbReference>
<feature type="compositionally biased region" description="Polar residues" evidence="9">
    <location>
        <begin position="404"/>
        <end position="413"/>
    </location>
</feature>
<dbReference type="PANTHER" id="PTHR10344:SF4">
    <property type="entry name" value="UMP-CMP KINASE 2, MITOCHONDRIAL"/>
    <property type="match status" value="1"/>
</dbReference>
<dbReference type="PANTHER" id="PTHR10344">
    <property type="entry name" value="THYMIDYLATE KINASE"/>
    <property type="match status" value="1"/>
</dbReference>